<name>A0ABW5NBK4_9FLAO</name>
<gene>
    <name evidence="1" type="ORF">ACFSTE_16475</name>
</gene>
<reference evidence="2" key="1">
    <citation type="journal article" date="2019" name="Int. J. Syst. Evol. Microbiol.">
        <title>The Global Catalogue of Microorganisms (GCM) 10K type strain sequencing project: providing services to taxonomists for standard genome sequencing and annotation.</title>
        <authorList>
            <consortium name="The Broad Institute Genomics Platform"/>
            <consortium name="The Broad Institute Genome Sequencing Center for Infectious Disease"/>
            <person name="Wu L."/>
            <person name="Ma J."/>
        </authorList>
    </citation>
    <scope>NUCLEOTIDE SEQUENCE [LARGE SCALE GENOMIC DNA]</scope>
    <source>
        <strain evidence="2">KCTC 42423</strain>
    </source>
</reference>
<proteinExistence type="predicted"/>
<sequence>MRDKELIIELIRQDLKHNQLVYGLERIGLEGARLHHLEIYDMIHRFMEVPEGLVGNRWGMTYANFMKDAVNYPITPKGDSLTPLAYACYTQLKEVLEESK</sequence>
<protein>
    <submittedName>
        <fullName evidence="1">Uncharacterized protein</fullName>
    </submittedName>
</protein>
<dbReference type="RefSeq" id="WP_176030554.1">
    <property type="nucleotide sequence ID" value="NZ_JBHSJV010000001.1"/>
</dbReference>
<keyword evidence="2" id="KW-1185">Reference proteome</keyword>
<comment type="caution">
    <text evidence="1">The sequence shown here is derived from an EMBL/GenBank/DDBJ whole genome shotgun (WGS) entry which is preliminary data.</text>
</comment>
<accession>A0ABW5NBK4</accession>
<organism evidence="1 2">
    <name type="scientific">Aquimarina hainanensis</name>
    <dbReference type="NCBI Taxonomy" id="1578017"/>
    <lineage>
        <taxon>Bacteria</taxon>
        <taxon>Pseudomonadati</taxon>
        <taxon>Bacteroidota</taxon>
        <taxon>Flavobacteriia</taxon>
        <taxon>Flavobacteriales</taxon>
        <taxon>Flavobacteriaceae</taxon>
        <taxon>Aquimarina</taxon>
    </lineage>
</organism>
<dbReference type="EMBL" id="JBHULX010000039">
    <property type="protein sequence ID" value="MFD2592437.1"/>
    <property type="molecule type" value="Genomic_DNA"/>
</dbReference>
<evidence type="ECO:0000313" key="2">
    <source>
        <dbReference type="Proteomes" id="UP001597459"/>
    </source>
</evidence>
<dbReference type="Proteomes" id="UP001597459">
    <property type="component" value="Unassembled WGS sequence"/>
</dbReference>
<evidence type="ECO:0000313" key="1">
    <source>
        <dbReference type="EMBL" id="MFD2592437.1"/>
    </source>
</evidence>